<protein>
    <submittedName>
        <fullName evidence="1">Stage V sporulation protein AD</fullName>
    </submittedName>
</protein>
<gene>
    <name evidence="1" type="primary">spoVAD</name>
    <name evidence="1" type="ORF">KDK92_22635</name>
</gene>
<dbReference type="Pfam" id="PF07451">
    <property type="entry name" value="SpoVAD"/>
    <property type="match status" value="1"/>
</dbReference>
<name>A0A9J6P9L8_9CLOT</name>
<dbReference type="NCBIfam" id="NF006160">
    <property type="entry name" value="PRK08304.1"/>
    <property type="match status" value="1"/>
</dbReference>
<keyword evidence="2" id="KW-1185">Reference proteome</keyword>
<dbReference type="AlphaFoldDB" id="A0A9J6P9L8"/>
<dbReference type="PIRSF" id="PIRSF011570">
    <property type="entry name" value="SpoVAD"/>
    <property type="match status" value="1"/>
</dbReference>
<dbReference type="NCBIfam" id="TIGR02845">
    <property type="entry name" value="spore_V_AD"/>
    <property type="match status" value="1"/>
</dbReference>
<dbReference type="SUPFAM" id="SSF53901">
    <property type="entry name" value="Thiolase-like"/>
    <property type="match status" value="1"/>
</dbReference>
<organism evidence="1 2">
    <name type="scientific">Oceanirhabdus seepicola</name>
    <dbReference type="NCBI Taxonomy" id="2828781"/>
    <lineage>
        <taxon>Bacteria</taxon>
        <taxon>Bacillati</taxon>
        <taxon>Bacillota</taxon>
        <taxon>Clostridia</taxon>
        <taxon>Eubacteriales</taxon>
        <taxon>Clostridiaceae</taxon>
        <taxon>Oceanirhabdus</taxon>
    </lineage>
</organism>
<dbReference type="GO" id="GO:0016746">
    <property type="term" value="F:acyltransferase activity"/>
    <property type="evidence" value="ECO:0007669"/>
    <property type="project" value="InterPro"/>
</dbReference>
<evidence type="ECO:0000313" key="1">
    <source>
        <dbReference type="EMBL" id="MCM1992521.1"/>
    </source>
</evidence>
<dbReference type="InterPro" id="IPR038369">
    <property type="entry name" value="SpoVAD_sf"/>
</dbReference>
<reference evidence="1" key="2">
    <citation type="submission" date="2021-04" db="EMBL/GenBank/DDBJ databases">
        <authorList>
            <person name="Dong X."/>
        </authorList>
    </citation>
    <scope>NUCLEOTIDE SEQUENCE</scope>
    <source>
        <strain evidence="1">ZWT</strain>
    </source>
</reference>
<dbReference type="InterPro" id="IPR010894">
    <property type="entry name" value="SpoVAD"/>
</dbReference>
<dbReference type="Proteomes" id="UP001056429">
    <property type="component" value="Unassembled WGS sequence"/>
</dbReference>
<dbReference type="EMBL" id="JAGSOJ010000006">
    <property type="protein sequence ID" value="MCM1992521.1"/>
    <property type="molecule type" value="Genomic_DNA"/>
</dbReference>
<dbReference type="InterPro" id="IPR016039">
    <property type="entry name" value="Thiolase-like"/>
</dbReference>
<evidence type="ECO:0000313" key="2">
    <source>
        <dbReference type="Proteomes" id="UP001056429"/>
    </source>
</evidence>
<dbReference type="Gene3D" id="3.40.47.40">
    <property type="entry name" value="Stage V sporulation protein AD"/>
    <property type="match status" value="1"/>
</dbReference>
<accession>A0A9J6P9L8</accession>
<proteinExistence type="predicted"/>
<sequence>MYLKIKKSGENVKNHIGKQSIILRNKPSIISTYSTVGPKEGAGPLGKYFNSVLNDDMDGQMSYEMAESHISHTTIMKCINGVGLEDKDIDYICGGDLLNQLTATTFASRDFDIPLIGLYGACSTMTLALCVASILIDGGYGSYAIAEASSHFSSAERQFRAPLEMGGQRSPTAQWTVTGSGAMLLGMGNGHPKVTHVTFGQVKDFGEKDPTNMGGAMAPAAVHTIKTHFEDTGFLPKDYDIIATGDLGIVGRKITEEMLLDLGYDVRDIYMDCGESIFDIEDQKVNCGGSGAGCSAVVASSYLYEKLKNKTVKRILLVSTGALLSTTTSLQGESIPGIAHAITIESED</sequence>
<comment type="caution">
    <text evidence="1">The sequence shown here is derived from an EMBL/GenBank/DDBJ whole genome shotgun (WGS) entry which is preliminary data.</text>
</comment>
<reference evidence="1" key="1">
    <citation type="journal article" date="2021" name="mSystems">
        <title>Bacteria and Archaea Synergistically Convert Glycine Betaine to Biogenic Methane in the Formosa Cold Seep of the South China Sea.</title>
        <authorList>
            <person name="Li L."/>
            <person name="Zhang W."/>
            <person name="Zhang S."/>
            <person name="Song L."/>
            <person name="Sun Q."/>
            <person name="Zhang H."/>
            <person name="Xiang H."/>
            <person name="Dong X."/>
        </authorList>
    </citation>
    <scope>NUCLEOTIDE SEQUENCE</scope>
    <source>
        <strain evidence="1">ZWT</strain>
    </source>
</reference>
<dbReference type="RefSeq" id="WP_250861685.1">
    <property type="nucleotide sequence ID" value="NZ_JAGSOJ010000006.1"/>
</dbReference>